<sequence>MTNPLLDQAGLPRFDAITPAHVQPAIDALIAEAEAAVAVAGGTQPVGWERVIEPLEDATERLARAWNQVTHLNALVNTPELRAAYNAALPRVTAFFSALGQDPALYAQYQRLADGADALGLSPVRRRVVDQALRDFRLGGAALDDADKARFAAVRQELAALGATFSEHVLDATDAFSLHVDELERLAGLPRDVIADARAAAETRGRSGWTLTLQMPCYLPVQTYAEDRALREALYRAYGLRASDAGPPELDNGPLVARILALRAEQAALLGYGSYAELSLATKMATSANEVRGFLRDLAARARPQAERDRAELEAFARDTLGLDALQPWDVAFAADRLRKARFDYSAQEVKPYFTEDRVLAGLFAVIGDLYGLRVEADTAPLWHADARFYRLLDGDGALVGQFYLDLYARPGKRGGAWMDDCRNRRTRAEAVQTPVVYLVCNFGRGQDGRPATFSHDEVTTLFHEMGHGLHQLLTQVGELPLAGINGVEWDAVELPSQFMENFCWEWDRVQAMTAHVDTGEPLPRALFDRMLAARNFHSGLQTLRQIEFALFDIQLHAGFDAARDDVLALLEQVRDEVAVNRTPAWHRFPYQFSHIFAGGYAAGYYSYKWAEVLSADAYAAFEEAGPDGTAATGARFRDEILARGGSRDAIENFRAFRGRDPDIAALLRHAGITA</sequence>
<keyword evidence="13" id="KW-1185">Reference proteome</keyword>
<dbReference type="FunFam" id="3.40.390.10:FF:000009">
    <property type="entry name" value="Oligopeptidase A"/>
    <property type="match status" value="1"/>
</dbReference>
<dbReference type="GO" id="GO:0006508">
    <property type="term" value="P:proteolysis"/>
    <property type="evidence" value="ECO:0007669"/>
    <property type="project" value="UniProtKB-KW"/>
</dbReference>
<dbReference type="RefSeq" id="WP_180542969.1">
    <property type="nucleotide sequence ID" value="NZ_JACCJZ010000001.1"/>
</dbReference>
<dbReference type="PANTHER" id="PTHR43660">
    <property type="entry name" value="DIPEPTIDYL CARBOXYPEPTIDASE"/>
    <property type="match status" value="1"/>
</dbReference>
<feature type="domain" description="Peptidase M3A/M3B catalytic" evidence="10">
    <location>
        <begin position="222"/>
        <end position="672"/>
    </location>
</feature>
<evidence type="ECO:0000313" key="12">
    <source>
        <dbReference type="EMBL" id="NYZ61203.1"/>
    </source>
</evidence>
<evidence type="ECO:0000256" key="9">
    <source>
        <dbReference type="RuleBase" id="RU003435"/>
    </source>
</evidence>
<keyword evidence="5 9" id="KW-0862">Zinc</keyword>
<evidence type="ECO:0000259" key="10">
    <source>
        <dbReference type="Pfam" id="PF01432"/>
    </source>
</evidence>
<name>A0A7Z0QPG4_9GAMM</name>
<dbReference type="GO" id="GO:0004222">
    <property type="term" value="F:metalloendopeptidase activity"/>
    <property type="evidence" value="ECO:0007669"/>
    <property type="project" value="UniProtKB-EC"/>
</dbReference>
<evidence type="ECO:0000256" key="7">
    <source>
        <dbReference type="ARBA" id="ARBA00024603"/>
    </source>
</evidence>
<dbReference type="GO" id="GO:0005829">
    <property type="term" value="C:cytosol"/>
    <property type="evidence" value="ECO:0007669"/>
    <property type="project" value="UniProtKB-ARBA"/>
</dbReference>
<evidence type="ECO:0000256" key="1">
    <source>
        <dbReference type="ARBA" id="ARBA00006040"/>
    </source>
</evidence>
<evidence type="ECO:0000256" key="2">
    <source>
        <dbReference type="ARBA" id="ARBA00022670"/>
    </source>
</evidence>
<evidence type="ECO:0000259" key="11">
    <source>
        <dbReference type="Pfam" id="PF19310"/>
    </source>
</evidence>
<evidence type="ECO:0000256" key="5">
    <source>
        <dbReference type="ARBA" id="ARBA00022833"/>
    </source>
</evidence>
<dbReference type="InterPro" id="IPR024079">
    <property type="entry name" value="MetalloPept_cat_dom_sf"/>
</dbReference>
<dbReference type="InterPro" id="IPR045666">
    <property type="entry name" value="OpdA_N"/>
</dbReference>
<evidence type="ECO:0000256" key="3">
    <source>
        <dbReference type="ARBA" id="ARBA00022723"/>
    </source>
</evidence>
<comment type="caution">
    <text evidence="12">The sequence shown here is derived from an EMBL/GenBank/DDBJ whole genome shotgun (WGS) entry which is preliminary data.</text>
</comment>
<dbReference type="EMBL" id="JACCJZ010000001">
    <property type="protein sequence ID" value="NYZ61203.1"/>
    <property type="molecule type" value="Genomic_DNA"/>
</dbReference>
<proteinExistence type="inferred from homology"/>
<comment type="catalytic activity">
    <reaction evidence="7">
        <text>Hydrolysis of oligopeptides, with broad specificity. Gly or Ala commonly occur as P1 or P1' residues, but more distant residues are also important, as is shown by the fact that Z-Gly-Pro-Gly-|-Gly-Pro-Ala is cleaved, but not Z-(Gly)(5).</text>
        <dbReference type="EC" id="3.4.24.70"/>
    </reaction>
</comment>
<dbReference type="InterPro" id="IPR034005">
    <property type="entry name" value="M3A_DCP"/>
</dbReference>
<comment type="similarity">
    <text evidence="1 9">Belongs to the peptidase M3 family.</text>
</comment>
<organism evidence="12 13">
    <name type="scientific">Luteimonas deserti</name>
    <dbReference type="NCBI Taxonomy" id="2752306"/>
    <lineage>
        <taxon>Bacteria</taxon>
        <taxon>Pseudomonadati</taxon>
        <taxon>Pseudomonadota</taxon>
        <taxon>Gammaproteobacteria</taxon>
        <taxon>Lysobacterales</taxon>
        <taxon>Lysobacteraceae</taxon>
        <taxon>Luteimonas</taxon>
    </lineage>
</organism>
<dbReference type="InterPro" id="IPR024077">
    <property type="entry name" value="Neurolysin/TOP_dom2"/>
</dbReference>
<dbReference type="Proteomes" id="UP000589896">
    <property type="component" value="Unassembled WGS sequence"/>
</dbReference>
<evidence type="ECO:0000256" key="6">
    <source>
        <dbReference type="ARBA" id="ARBA00023049"/>
    </source>
</evidence>
<dbReference type="SUPFAM" id="SSF55486">
    <property type="entry name" value="Metalloproteases ('zincins'), catalytic domain"/>
    <property type="match status" value="1"/>
</dbReference>
<gene>
    <name evidence="12" type="ORF">H0E82_00295</name>
</gene>
<dbReference type="InterPro" id="IPR045090">
    <property type="entry name" value="Pept_M3A_M3B"/>
</dbReference>
<dbReference type="PANTHER" id="PTHR43660:SF1">
    <property type="entry name" value="DIPEPTIDYL CARBOXYPEPTIDASE"/>
    <property type="match status" value="1"/>
</dbReference>
<reference evidence="12 13" key="1">
    <citation type="submission" date="2020-07" db="EMBL/GenBank/DDBJ databases">
        <title>isolation of Luteimonas sp. SJ-16.</title>
        <authorList>
            <person name="Huang X.-X."/>
            <person name="Xu L."/>
            <person name="Sun J.-Q."/>
        </authorList>
    </citation>
    <scope>NUCLEOTIDE SEQUENCE [LARGE SCALE GENOMIC DNA]</scope>
    <source>
        <strain evidence="12 13">SJ-16</strain>
    </source>
</reference>
<keyword evidence="2 9" id="KW-0645">Protease</keyword>
<keyword evidence="6 9" id="KW-0482">Metalloprotease</keyword>
<dbReference type="Gene3D" id="1.10.1370.10">
    <property type="entry name" value="Neurolysin, domain 3"/>
    <property type="match status" value="1"/>
</dbReference>
<accession>A0A7Z0QPG4</accession>
<dbReference type="GO" id="GO:0046872">
    <property type="term" value="F:metal ion binding"/>
    <property type="evidence" value="ECO:0007669"/>
    <property type="project" value="UniProtKB-UniRule"/>
</dbReference>
<keyword evidence="4 9" id="KW-0378">Hydrolase</keyword>
<dbReference type="EC" id="3.4.24.70" evidence="8"/>
<dbReference type="Pfam" id="PF19310">
    <property type="entry name" value="TOP_N"/>
    <property type="match status" value="1"/>
</dbReference>
<evidence type="ECO:0000256" key="4">
    <source>
        <dbReference type="ARBA" id="ARBA00022801"/>
    </source>
</evidence>
<evidence type="ECO:0000256" key="8">
    <source>
        <dbReference type="ARBA" id="ARBA00026100"/>
    </source>
</evidence>
<protein>
    <recommendedName>
        <fullName evidence="8">oligopeptidase A</fullName>
        <ecNumber evidence="8">3.4.24.70</ecNumber>
    </recommendedName>
</protein>
<dbReference type="InterPro" id="IPR001567">
    <property type="entry name" value="Pept_M3A_M3B_dom"/>
</dbReference>
<dbReference type="Pfam" id="PF01432">
    <property type="entry name" value="Peptidase_M3"/>
    <property type="match status" value="1"/>
</dbReference>
<feature type="domain" description="Oligopeptidase A N-terminal" evidence="11">
    <location>
        <begin position="44"/>
        <end position="148"/>
    </location>
</feature>
<keyword evidence="3 9" id="KW-0479">Metal-binding</keyword>
<comment type="cofactor">
    <cofactor evidence="9">
        <name>Zn(2+)</name>
        <dbReference type="ChEBI" id="CHEBI:29105"/>
    </cofactor>
    <text evidence="9">Binds 1 zinc ion.</text>
</comment>
<dbReference type="Gene3D" id="3.40.390.10">
    <property type="entry name" value="Collagenase (Catalytic Domain)"/>
    <property type="match status" value="1"/>
</dbReference>
<dbReference type="AlphaFoldDB" id="A0A7Z0QPG4"/>
<evidence type="ECO:0000313" key="13">
    <source>
        <dbReference type="Proteomes" id="UP000589896"/>
    </source>
</evidence>
<dbReference type="CDD" id="cd06456">
    <property type="entry name" value="M3A_DCP"/>
    <property type="match status" value="1"/>
</dbReference>